<keyword evidence="1" id="KW-0812">Transmembrane</keyword>
<dbReference type="InterPro" id="IPR022385">
    <property type="entry name" value="Rhs_assc_core"/>
</dbReference>
<dbReference type="OrthoDB" id="1274715at2"/>
<evidence type="ECO:0000313" key="2">
    <source>
        <dbReference type="EMBL" id="EOR96767.1"/>
    </source>
</evidence>
<dbReference type="InterPro" id="IPR050708">
    <property type="entry name" value="T6SS_VgrG/RHS"/>
</dbReference>
<reference evidence="2 3" key="1">
    <citation type="journal article" date="2013" name="Genome Announc.">
        <title>Draft Genome Sequence of Arcticibacter svalbardensis Strain MN12-7T, a Member of the Family Sphingobacteriaceae Isolated from an Arctic Soil Sample.</title>
        <authorList>
            <person name="Shivaji S."/>
            <person name="Ara S."/>
            <person name="Prasad S."/>
            <person name="Manasa B.P."/>
            <person name="Begum Z."/>
            <person name="Singh A."/>
            <person name="Kumar Pinnaka A."/>
        </authorList>
    </citation>
    <scope>NUCLEOTIDE SEQUENCE [LARGE SCALE GENOMIC DNA]</scope>
    <source>
        <strain evidence="2 3">MN12-7</strain>
    </source>
</reference>
<comment type="caution">
    <text evidence="2">The sequence shown here is derived from an EMBL/GenBank/DDBJ whole genome shotgun (WGS) entry which is preliminary data.</text>
</comment>
<dbReference type="PATRIC" id="fig|1150600.3.peg.29"/>
<dbReference type="NCBIfam" id="TIGR03696">
    <property type="entry name" value="Rhs_assc_core"/>
    <property type="match status" value="1"/>
</dbReference>
<feature type="transmembrane region" description="Helical" evidence="1">
    <location>
        <begin position="69"/>
        <end position="86"/>
    </location>
</feature>
<protein>
    <recommendedName>
        <fullName evidence="4">Rhs family protein</fullName>
    </recommendedName>
</protein>
<dbReference type="EMBL" id="AQPN01000001">
    <property type="protein sequence ID" value="EOR96767.1"/>
    <property type="molecule type" value="Genomic_DNA"/>
</dbReference>
<accession>R9GY82</accession>
<name>R9GY82_9SPHI</name>
<keyword evidence="1" id="KW-1133">Transmembrane helix</keyword>
<feature type="transmembrane region" description="Helical" evidence="1">
    <location>
        <begin position="98"/>
        <end position="118"/>
    </location>
</feature>
<dbReference type="RefSeq" id="WP_016193287.1">
    <property type="nucleotide sequence ID" value="NZ_AQPN01000001.1"/>
</dbReference>
<proteinExistence type="predicted"/>
<dbReference type="Gene3D" id="2.180.10.10">
    <property type="entry name" value="RHS repeat-associated core"/>
    <property type="match status" value="1"/>
</dbReference>
<evidence type="ECO:0008006" key="4">
    <source>
        <dbReference type="Google" id="ProtNLM"/>
    </source>
</evidence>
<dbReference type="Proteomes" id="UP000014174">
    <property type="component" value="Unassembled WGS sequence"/>
</dbReference>
<sequence length="313" mass="32581">MRSKLGNWNFCIGKEDQFPTGMYDFGARMYDPATGRWNAPDPARQFIFESPYATLGNNPLIYVDPDGRFIHIFVGAVIGAAINVAVHVVQGRTSVRDIVAAAIIGGGAGALGAATGGASLVGTGLGAASVGGGALAGFTGAFASSTVQSLGNAIWFGDAIDGHSIAVNSLLGGVTGGLAGGVANKIFAKGTNFWSGKLPDVPDPMMPMTQSMINEAGPVQISSETSKGVQYSEDLVSAAQKEYPKLAGKIQEHHPIPKYLGGAKNQVLVPLDAAYHQKITNAFRAEWGYGLGKPSAAELKNILSKVYNRFPLP</sequence>
<evidence type="ECO:0000256" key="1">
    <source>
        <dbReference type="SAM" id="Phobius"/>
    </source>
</evidence>
<dbReference type="PANTHER" id="PTHR32305">
    <property type="match status" value="1"/>
</dbReference>
<gene>
    <name evidence="2" type="ORF">ADIARSV_0030</name>
</gene>
<dbReference type="PANTHER" id="PTHR32305:SF15">
    <property type="entry name" value="PROTEIN RHSA-RELATED"/>
    <property type="match status" value="1"/>
</dbReference>
<evidence type="ECO:0000313" key="3">
    <source>
        <dbReference type="Proteomes" id="UP000014174"/>
    </source>
</evidence>
<keyword evidence="1" id="KW-0472">Membrane</keyword>
<dbReference type="AlphaFoldDB" id="R9GY82"/>
<dbReference type="STRING" id="1150600.ADIARSV_0030"/>
<keyword evidence="3" id="KW-1185">Reference proteome</keyword>
<dbReference type="eggNOG" id="COG3209">
    <property type="taxonomic scope" value="Bacteria"/>
</dbReference>
<organism evidence="2 3">
    <name type="scientific">Arcticibacter svalbardensis MN12-7</name>
    <dbReference type="NCBI Taxonomy" id="1150600"/>
    <lineage>
        <taxon>Bacteria</taxon>
        <taxon>Pseudomonadati</taxon>
        <taxon>Bacteroidota</taxon>
        <taxon>Sphingobacteriia</taxon>
        <taxon>Sphingobacteriales</taxon>
        <taxon>Sphingobacteriaceae</taxon>
        <taxon>Arcticibacter</taxon>
    </lineage>
</organism>